<sequence length="72" mass="8370">EHTKQTKVETTVSTTNVVDDALSKVLGADRSHVREFGFDVTRLKPSLLSKKDHKYKMKEEMIEMKEMKDEMI</sequence>
<dbReference type="Gramene" id="MELO3C035305.2.1">
    <property type="protein sequence ID" value="MELO3C035305.2.1"/>
    <property type="gene ID" value="MELO3C035305.2"/>
</dbReference>
<proteinExistence type="predicted"/>
<dbReference type="AlphaFoldDB" id="A0A9I9EL98"/>
<organism evidence="1">
    <name type="scientific">Cucumis melo</name>
    <name type="common">Muskmelon</name>
    <dbReference type="NCBI Taxonomy" id="3656"/>
    <lineage>
        <taxon>Eukaryota</taxon>
        <taxon>Viridiplantae</taxon>
        <taxon>Streptophyta</taxon>
        <taxon>Embryophyta</taxon>
        <taxon>Tracheophyta</taxon>
        <taxon>Spermatophyta</taxon>
        <taxon>Magnoliopsida</taxon>
        <taxon>eudicotyledons</taxon>
        <taxon>Gunneridae</taxon>
        <taxon>Pentapetalae</taxon>
        <taxon>rosids</taxon>
        <taxon>fabids</taxon>
        <taxon>Cucurbitales</taxon>
        <taxon>Cucurbitaceae</taxon>
        <taxon>Benincaseae</taxon>
        <taxon>Cucumis</taxon>
    </lineage>
</organism>
<accession>A0A9I9EL98</accession>
<protein>
    <submittedName>
        <fullName evidence="1">Uncharacterized protein</fullName>
    </submittedName>
</protein>
<reference evidence="1" key="1">
    <citation type="submission" date="2023-03" db="UniProtKB">
        <authorList>
            <consortium name="EnsemblPlants"/>
        </authorList>
    </citation>
    <scope>IDENTIFICATION</scope>
</reference>
<dbReference type="EnsemblPlants" id="MELO3C035305.2.1">
    <property type="protein sequence ID" value="MELO3C035305.2.1"/>
    <property type="gene ID" value="MELO3C035305.2"/>
</dbReference>
<evidence type="ECO:0000313" key="1">
    <source>
        <dbReference type="EnsemblPlants" id="MELO3C035305.2.1"/>
    </source>
</evidence>
<name>A0A9I9EL98_CUCME</name>